<organism evidence="1 2">
    <name type="scientific">Portunus trituberculatus</name>
    <name type="common">Swimming crab</name>
    <name type="synonym">Neptunus trituberculatus</name>
    <dbReference type="NCBI Taxonomy" id="210409"/>
    <lineage>
        <taxon>Eukaryota</taxon>
        <taxon>Metazoa</taxon>
        <taxon>Ecdysozoa</taxon>
        <taxon>Arthropoda</taxon>
        <taxon>Crustacea</taxon>
        <taxon>Multicrustacea</taxon>
        <taxon>Malacostraca</taxon>
        <taxon>Eumalacostraca</taxon>
        <taxon>Eucarida</taxon>
        <taxon>Decapoda</taxon>
        <taxon>Pleocyemata</taxon>
        <taxon>Brachyura</taxon>
        <taxon>Eubrachyura</taxon>
        <taxon>Portunoidea</taxon>
        <taxon>Portunidae</taxon>
        <taxon>Portuninae</taxon>
        <taxon>Portunus</taxon>
    </lineage>
</organism>
<dbReference type="AlphaFoldDB" id="A0A5B7HB35"/>
<keyword evidence="2" id="KW-1185">Reference proteome</keyword>
<dbReference type="Proteomes" id="UP000324222">
    <property type="component" value="Unassembled WGS sequence"/>
</dbReference>
<evidence type="ECO:0000313" key="1">
    <source>
        <dbReference type="EMBL" id="MPC65954.1"/>
    </source>
</evidence>
<accession>A0A5B7HB35</accession>
<dbReference type="EMBL" id="VSRR010024072">
    <property type="protein sequence ID" value="MPC65954.1"/>
    <property type="molecule type" value="Genomic_DNA"/>
</dbReference>
<name>A0A5B7HB35_PORTR</name>
<comment type="caution">
    <text evidence="1">The sequence shown here is derived from an EMBL/GenBank/DDBJ whole genome shotgun (WGS) entry which is preliminary data.</text>
</comment>
<protein>
    <submittedName>
        <fullName evidence="1">Uncharacterized protein</fullName>
    </submittedName>
</protein>
<reference evidence="1 2" key="1">
    <citation type="submission" date="2019-05" db="EMBL/GenBank/DDBJ databases">
        <title>Another draft genome of Portunus trituberculatus and its Hox gene families provides insights of decapod evolution.</title>
        <authorList>
            <person name="Jeong J.-H."/>
            <person name="Song I."/>
            <person name="Kim S."/>
            <person name="Choi T."/>
            <person name="Kim D."/>
            <person name="Ryu S."/>
            <person name="Kim W."/>
        </authorList>
    </citation>
    <scope>NUCLEOTIDE SEQUENCE [LARGE SCALE GENOMIC DNA]</scope>
    <source>
        <tissue evidence="1">Muscle</tissue>
    </source>
</reference>
<gene>
    <name evidence="1" type="ORF">E2C01_060094</name>
</gene>
<proteinExistence type="predicted"/>
<sequence>MDMDEEEEWAPRAPWTLDQIQADLAALAEKLIRLKDIWLSTQVGSVGEGGRHDPTSSLVVYTATTIKLSISLQTSHLTDITKVFNEMHAWPVTRQDFSFSGLNYQFFLNYRATYQKGFSGHFETLDKGCTLSCWH</sequence>
<evidence type="ECO:0000313" key="2">
    <source>
        <dbReference type="Proteomes" id="UP000324222"/>
    </source>
</evidence>